<keyword evidence="11" id="KW-0325">Glycoprotein</keyword>
<keyword evidence="4" id="KW-1003">Cell membrane</keyword>
<comment type="subcellular location">
    <subcellularLocation>
        <location evidence="1">Cell membrane</location>
    </subcellularLocation>
    <subcellularLocation>
        <location evidence="12">Endomembrane system</location>
        <topology evidence="12">Single-pass membrane protein</topology>
    </subcellularLocation>
    <subcellularLocation>
        <location evidence="2">Membrane</location>
        <topology evidence="2">Single-pass type I membrane protein</topology>
    </subcellularLocation>
</comment>
<dbReference type="FunFam" id="3.80.10.10:FF:000213">
    <property type="entry name" value="Tyrosine-sulfated glycopeptide receptor 1"/>
    <property type="match status" value="1"/>
</dbReference>
<evidence type="ECO:0000256" key="8">
    <source>
        <dbReference type="ARBA" id="ARBA00022989"/>
    </source>
</evidence>
<dbReference type="EnsemblPlants" id="AET5Gv20613600.1">
    <property type="protein sequence ID" value="AET5Gv20613600.1"/>
    <property type="gene ID" value="AET5Gv20613600"/>
</dbReference>
<reference evidence="14" key="5">
    <citation type="journal article" date="2021" name="G3 (Bethesda)">
        <title>Aegilops tauschii genome assembly Aet v5.0 features greater sequence contiguity and improved annotation.</title>
        <authorList>
            <person name="Wang L."/>
            <person name="Zhu T."/>
            <person name="Rodriguez J.C."/>
            <person name="Deal K.R."/>
            <person name="Dubcovsky J."/>
            <person name="McGuire P.E."/>
            <person name="Lux T."/>
            <person name="Spannagl M."/>
            <person name="Mayer K.F.X."/>
            <person name="Baldrich P."/>
            <person name="Meyers B.C."/>
            <person name="Huo N."/>
            <person name="Gu Y.Q."/>
            <person name="Zhou H."/>
            <person name="Devos K.M."/>
            <person name="Bennetzen J.L."/>
            <person name="Unver T."/>
            <person name="Budak H."/>
            <person name="Gulick P.J."/>
            <person name="Galiba G."/>
            <person name="Kalapos B."/>
            <person name="Nelson D.R."/>
            <person name="Li P."/>
            <person name="You F.M."/>
            <person name="Luo M.C."/>
            <person name="Dvorak J."/>
        </authorList>
    </citation>
    <scope>NUCLEOTIDE SEQUENCE [LARGE SCALE GENOMIC DNA]</scope>
    <source>
        <strain evidence="14">cv. AL8/78</strain>
    </source>
</reference>
<dbReference type="InterPro" id="IPR032675">
    <property type="entry name" value="LRR_dom_sf"/>
</dbReference>
<evidence type="ECO:0000256" key="6">
    <source>
        <dbReference type="ARBA" id="ARBA00022692"/>
    </source>
</evidence>
<reference evidence="14" key="3">
    <citation type="journal article" date="2017" name="Nature">
        <title>Genome sequence of the progenitor of the wheat D genome Aegilops tauschii.</title>
        <authorList>
            <person name="Luo M.C."/>
            <person name="Gu Y.Q."/>
            <person name="Puiu D."/>
            <person name="Wang H."/>
            <person name="Twardziok S.O."/>
            <person name="Deal K.R."/>
            <person name="Huo N."/>
            <person name="Zhu T."/>
            <person name="Wang L."/>
            <person name="Wang Y."/>
            <person name="McGuire P.E."/>
            <person name="Liu S."/>
            <person name="Long H."/>
            <person name="Ramasamy R.K."/>
            <person name="Rodriguez J.C."/>
            <person name="Van S.L."/>
            <person name="Yuan L."/>
            <person name="Wang Z."/>
            <person name="Xia Z."/>
            <person name="Xiao L."/>
            <person name="Anderson O.D."/>
            <person name="Ouyang S."/>
            <person name="Liang Y."/>
            <person name="Zimin A.V."/>
            <person name="Pertea G."/>
            <person name="Qi P."/>
            <person name="Bennetzen J.L."/>
            <person name="Dai X."/>
            <person name="Dawson M.W."/>
            <person name="Muller H.G."/>
            <person name="Kugler K."/>
            <person name="Rivarola-Duarte L."/>
            <person name="Spannagl M."/>
            <person name="Mayer K.F.X."/>
            <person name="Lu F.H."/>
            <person name="Bevan M.W."/>
            <person name="Leroy P."/>
            <person name="Li P."/>
            <person name="You F.M."/>
            <person name="Sun Q."/>
            <person name="Liu Z."/>
            <person name="Lyons E."/>
            <person name="Wicker T."/>
            <person name="Salzberg S.L."/>
            <person name="Devos K.M."/>
            <person name="Dvorak J."/>
        </authorList>
    </citation>
    <scope>NUCLEOTIDE SEQUENCE [LARGE SCALE GENOMIC DNA]</scope>
    <source>
        <strain evidence="14">cv. AL8/78</strain>
    </source>
</reference>
<reference evidence="15" key="1">
    <citation type="journal article" date="2014" name="Science">
        <title>Ancient hybridizations among the ancestral genomes of bread wheat.</title>
        <authorList>
            <consortium name="International Wheat Genome Sequencing Consortium,"/>
            <person name="Marcussen T."/>
            <person name="Sandve S.R."/>
            <person name="Heier L."/>
            <person name="Spannagl M."/>
            <person name="Pfeifer M."/>
            <person name="Jakobsen K.S."/>
            <person name="Wulff B.B."/>
            <person name="Steuernagel B."/>
            <person name="Mayer K.F."/>
            <person name="Olsen O.A."/>
        </authorList>
    </citation>
    <scope>NUCLEOTIDE SEQUENCE [LARGE SCALE GENOMIC DNA]</scope>
    <source>
        <strain evidence="15">cv. AL8/78</strain>
    </source>
</reference>
<evidence type="ECO:0000256" key="9">
    <source>
        <dbReference type="ARBA" id="ARBA00023136"/>
    </source>
</evidence>
<comment type="similarity">
    <text evidence="3">Belongs to the RLP family.</text>
</comment>
<organism evidence="14 15">
    <name type="scientific">Aegilops tauschii subsp. strangulata</name>
    <name type="common">Goatgrass</name>
    <dbReference type="NCBI Taxonomy" id="200361"/>
    <lineage>
        <taxon>Eukaryota</taxon>
        <taxon>Viridiplantae</taxon>
        <taxon>Streptophyta</taxon>
        <taxon>Embryophyta</taxon>
        <taxon>Tracheophyta</taxon>
        <taxon>Spermatophyta</taxon>
        <taxon>Magnoliopsida</taxon>
        <taxon>Liliopsida</taxon>
        <taxon>Poales</taxon>
        <taxon>Poaceae</taxon>
        <taxon>BOP clade</taxon>
        <taxon>Pooideae</taxon>
        <taxon>Triticodae</taxon>
        <taxon>Triticeae</taxon>
        <taxon>Triticinae</taxon>
        <taxon>Aegilops</taxon>
    </lineage>
</organism>
<evidence type="ECO:0000256" key="1">
    <source>
        <dbReference type="ARBA" id="ARBA00004236"/>
    </source>
</evidence>
<evidence type="ECO:0000256" key="11">
    <source>
        <dbReference type="ARBA" id="ARBA00023180"/>
    </source>
</evidence>
<keyword evidence="15" id="KW-1185">Reference proteome</keyword>
<dbReference type="Proteomes" id="UP000015105">
    <property type="component" value="Chromosome 5D"/>
</dbReference>
<keyword evidence="8" id="KW-1133">Transmembrane helix</keyword>
<feature type="region of interest" description="Disordered" evidence="13">
    <location>
        <begin position="228"/>
        <end position="262"/>
    </location>
</feature>
<keyword evidence="7" id="KW-0677">Repeat</keyword>
<dbReference type="GO" id="GO:0005886">
    <property type="term" value="C:plasma membrane"/>
    <property type="evidence" value="ECO:0007669"/>
    <property type="project" value="UniProtKB-SubCell"/>
</dbReference>
<evidence type="ECO:0000256" key="7">
    <source>
        <dbReference type="ARBA" id="ARBA00022737"/>
    </source>
</evidence>
<accession>A0A453L3I3</accession>
<dbReference type="Pfam" id="PF00560">
    <property type="entry name" value="LRR_1"/>
    <property type="match status" value="2"/>
</dbReference>
<keyword evidence="5" id="KW-0433">Leucine-rich repeat</keyword>
<keyword evidence="6" id="KW-0812">Transmembrane</keyword>
<proteinExistence type="inferred from homology"/>
<evidence type="ECO:0000256" key="2">
    <source>
        <dbReference type="ARBA" id="ARBA00004479"/>
    </source>
</evidence>
<dbReference type="Gene3D" id="3.80.10.10">
    <property type="entry name" value="Ribonuclease Inhibitor"/>
    <property type="match status" value="1"/>
</dbReference>
<evidence type="ECO:0000313" key="14">
    <source>
        <dbReference type="EnsemblPlants" id="AET5Gv20613600.1"/>
    </source>
</evidence>
<keyword evidence="9" id="KW-0472">Membrane</keyword>
<dbReference type="InterPro" id="IPR001611">
    <property type="entry name" value="Leu-rich_rpt"/>
</dbReference>
<evidence type="ECO:0000256" key="10">
    <source>
        <dbReference type="ARBA" id="ARBA00023170"/>
    </source>
</evidence>
<dbReference type="PANTHER" id="PTHR27004:SF447">
    <property type="entry name" value="RECEPTOR LIKE PROTEIN 30-LIKE"/>
    <property type="match status" value="1"/>
</dbReference>
<evidence type="ECO:0000256" key="3">
    <source>
        <dbReference type="ARBA" id="ARBA00009592"/>
    </source>
</evidence>
<keyword evidence="10" id="KW-0675">Receptor</keyword>
<dbReference type="SUPFAM" id="SSF52058">
    <property type="entry name" value="L domain-like"/>
    <property type="match status" value="1"/>
</dbReference>
<dbReference type="AlphaFoldDB" id="A0A453L3I3"/>
<sequence length="262" mass="29142">MTLLMVLRIFRFFPYDCSLLGKIPLWMSKLAKLDMFILSGNQLAGSTPAWIKNLKHLFYLDISNNSHTGEIRTDLADMQMLQSEKTKASLDPRVFKLPVYKGLSLQYRIPIAFAGVLDLSSNKIACQILREIARLKFLCSLNLSFNDLTGHIPISVCNLTNLQVLDFLNNNLTGAIPAALNSPHFLSAFNSSNNDLEGPIPSRGQFNTFQNSSFDGNPKLCGSMLTHKCGPASTRPPTKPLWQPNKLTTRPPSRLPSPHSLV</sequence>
<evidence type="ECO:0000256" key="5">
    <source>
        <dbReference type="ARBA" id="ARBA00022614"/>
    </source>
</evidence>
<reference evidence="15" key="2">
    <citation type="journal article" date="2017" name="Nat. Plants">
        <title>The Aegilops tauschii genome reveals multiple impacts of transposons.</title>
        <authorList>
            <person name="Zhao G."/>
            <person name="Zou C."/>
            <person name="Li K."/>
            <person name="Wang K."/>
            <person name="Li T."/>
            <person name="Gao L."/>
            <person name="Zhang X."/>
            <person name="Wang H."/>
            <person name="Yang Z."/>
            <person name="Liu X."/>
            <person name="Jiang W."/>
            <person name="Mao L."/>
            <person name="Kong X."/>
            <person name="Jiao Y."/>
            <person name="Jia J."/>
        </authorList>
    </citation>
    <scope>NUCLEOTIDE SEQUENCE [LARGE SCALE GENOMIC DNA]</scope>
    <source>
        <strain evidence="15">cv. AL8/78</strain>
    </source>
</reference>
<evidence type="ECO:0000256" key="12">
    <source>
        <dbReference type="ARBA" id="ARBA00037847"/>
    </source>
</evidence>
<evidence type="ECO:0000256" key="4">
    <source>
        <dbReference type="ARBA" id="ARBA00022475"/>
    </source>
</evidence>
<evidence type="ECO:0000313" key="15">
    <source>
        <dbReference type="Proteomes" id="UP000015105"/>
    </source>
</evidence>
<feature type="compositionally biased region" description="Low complexity" evidence="13">
    <location>
        <begin position="247"/>
        <end position="262"/>
    </location>
</feature>
<dbReference type="PANTHER" id="PTHR27004">
    <property type="entry name" value="RECEPTOR-LIKE PROTEIN 12 ISOFORM X1"/>
    <property type="match status" value="1"/>
</dbReference>
<evidence type="ECO:0000256" key="13">
    <source>
        <dbReference type="SAM" id="MobiDB-lite"/>
    </source>
</evidence>
<reference evidence="14" key="4">
    <citation type="submission" date="2019-03" db="UniProtKB">
        <authorList>
            <consortium name="EnsemblPlants"/>
        </authorList>
    </citation>
    <scope>IDENTIFICATION</scope>
</reference>
<dbReference type="Gramene" id="AET5Gv20613600.1">
    <property type="protein sequence ID" value="AET5Gv20613600.1"/>
    <property type="gene ID" value="AET5Gv20613600"/>
</dbReference>
<protein>
    <submittedName>
        <fullName evidence="14">Uncharacterized protein</fullName>
    </submittedName>
</protein>
<name>A0A453L3I3_AEGTS</name>